<proteinExistence type="inferred from homology"/>
<comment type="subcellular location">
    <subcellularLocation>
        <location evidence="1">Membrane</location>
        <topology evidence="1">Multi-pass membrane protein</topology>
    </subcellularLocation>
</comment>
<dbReference type="Gene3D" id="1.20.1080.10">
    <property type="entry name" value="Glycerol uptake facilitator protein"/>
    <property type="match status" value="1"/>
</dbReference>
<dbReference type="PANTHER" id="PTHR43829:SF9">
    <property type="entry name" value="AQUAPORIN-9"/>
    <property type="match status" value="1"/>
</dbReference>
<keyword evidence="5 8" id="KW-1133">Transmembrane helix</keyword>
<keyword evidence="4 7" id="KW-0812">Transmembrane</keyword>
<dbReference type="HOGENOM" id="CLU_020019_9_2_14"/>
<feature type="transmembrane region" description="Helical" evidence="8">
    <location>
        <begin position="12"/>
        <end position="31"/>
    </location>
</feature>
<accession>Q8EVC8</accession>
<dbReference type="eggNOG" id="COG0580">
    <property type="taxonomic scope" value="Bacteria"/>
</dbReference>
<reference evidence="9 10" key="1">
    <citation type="journal article" date="2002" name="Nucleic Acids Res.">
        <title>The complete genomic sequence of Mycoplasma penetrans, an intracellular bacterial pathogen in humans.</title>
        <authorList>
            <person name="Sasaki Y."/>
            <person name="Ishikawa J."/>
            <person name="Yamashita A."/>
            <person name="Oshima K."/>
            <person name="Kenri T."/>
            <person name="Furuya K."/>
            <person name="Yoshino C."/>
            <person name="Horino A."/>
            <person name="Shiba T."/>
            <person name="Sasaki T."/>
            <person name="Hattori M."/>
        </authorList>
    </citation>
    <scope>NUCLEOTIDE SEQUENCE [LARGE SCALE GENOMIC DNA]</scope>
    <source>
        <strain evidence="9 10">HF-2</strain>
    </source>
</reference>
<dbReference type="GO" id="GO:0005886">
    <property type="term" value="C:plasma membrane"/>
    <property type="evidence" value="ECO:0007669"/>
    <property type="project" value="TreeGrafter"/>
</dbReference>
<dbReference type="GO" id="GO:0015254">
    <property type="term" value="F:glycerol channel activity"/>
    <property type="evidence" value="ECO:0007669"/>
    <property type="project" value="TreeGrafter"/>
</dbReference>
<dbReference type="InterPro" id="IPR023271">
    <property type="entry name" value="Aquaporin-like"/>
</dbReference>
<keyword evidence="10" id="KW-1185">Reference proteome</keyword>
<evidence type="ECO:0000256" key="1">
    <source>
        <dbReference type="ARBA" id="ARBA00004141"/>
    </source>
</evidence>
<dbReference type="PANTHER" id="PTHR43829">
    <property type="entry name" value="AQUAPORIN OR AQUAGLYCEROPORIN RELATED"/>
    <property type="match status" value="1"/>
</dbReference>
<dbReference type="PRINTS" id="PR00783">
    <property type="entry name" value="MINTRINSICP"/>
</dbReference>
<evidence type="ECO:0000313" key="10">
    <source>
        <dbReference type="Proteomes" id="UP000002522"/>
    </source>
</evidence>
<dbReference type="Proteomes" id="UP000002522">
    <property type="component" value="Chromosome"/>
</dbReference>
<keyword evidence="3 7" id="KW-0813">Transport</keyword>
<dbReference type="InParanoid" id="Q8EVC8"/>
<dbReference type="Pfam" id="PF00230">
    <property type="entry name" value="MIP"/>
    <property type="match status" value="1"/>
</dbReference>
<dbReference type="STRING" id="272633.gene:10731757"/>
<protein>
    <submittedName>
        <fullName evidence="9">Glycerol uptake facilitator protein</fullName>
    </submittedName>
</protein>
<evidence type="ECO:0000256" key="7">
    <source>
        <dbReference type="RuleBase" id="RU000477"/>
    </source>
</evidence>
<dbReference type="KEGG" id="mpe:MYPE6380"/>
<evidence type="ECO:0000256" key="5">
    <source>
        <dbReference type="ARBA" id="ARBA00022989"/>
    </source>
</evidence>
<dbReference type="AlphaFoldDB" id="Q8EVC8"/>
<comment type="similarity">
    <text evidence="2 7">Belongs to the MIP/aquaporin (TC 1.A.8) family.</text>
</comment>
<dbReference type="InterPro" id="IPR000425">
    <property type="entry name" value="MIP"/>
</dbReference>
<dbReference type="FunCoup" id="Q8EVC8">
    <property type="interactions" value="53"/>
</dbReference>
<dbReference type="RefSeq" id="WP_011077458.1">
    <property type="nucleotide sequence ID" value="NC_004432.1"/>
</dbReference>
<keyword evidence="6 8" id="KW-0472">Membrane</keyword>
<evidence type="ECO:0000256" key="4">
    <source>
        <dbReference type="ARBA" id="ARBA00022692"/>
    </source>
</evidence>
<evidence type="ECO:0000256" key="8">
    <source>
        <dbReference type="SAM" id="Phobius"/>
    </source>
</evidence>
<gene>
    <name evidence="9" type="ordered locus">MYPE6380</name>
</gene>
<sequence>MTTWWLGLLSELVGTAVLILLGNGVCASVSYKRMNANQSGKWILISFAWGLAVFAGAMVSIAMGGDGWLNPVVSIMQAIIASKNPGGLYATGILATGSVAAGIAATFFISVIFQMLGAMLGQSVLNFINYKFIKDRENPLDVIRGAHSTGAAYKNKEDKATIFNLSYEFVGTLVLTGMILVFGSNKSGIPSVNIGPLFVMLIITSIGMSLGSATGFSLNPARDLGPRIVFAGLVNFLRKEDKVAGICDWGYSWVPVVAPMAAGVVMGCFGLI</sequence>
<feature type="transmembrane region" description="Helical" evidence="8">
    <location>
        <begin position="88"/>
        <end position="113"/>
    </location>
</feature>
<dbReference type="EMBL" id="BA000026">
    <property type="protein sequence ID" value="BAC44428.1"/>
    <property type="molecule type" value="Genomic_DNA"/>
</dbReference>
<dbReference type="InterPro" id="IPR050363">
    <property type="entry name" value="MIP/Aquaporin"/>
</dbReference>
<feature type="transmembrane region" description="Helical" evidence="8">
    <location>
        <begin position="43"/>
        <end position="68"/>
    </location>
</feature>
<evidence type="ECO:0000256" key="6">
    <source>
        <dbReference type="ARBA" id="ARBA00023136"/>
    </source>
</evidence>
<name>Q8EVC8_MALP2</name>
<feature type="transmembrane region" description="Helical" evidence="8">
    <location>
        <begin position="162"/>
        <end position="182"/>
    </location>
</feature>
<feature type="transmembrane region" description="Helical" evidence="8">
    <location>
        <begin position="194"/>
        <end position="218"/>
    </location>
</feature>
<organism evidence="9 10">
    <name type="scientific">Malacoplasma penetrans (strain HF-2)</name>
    <name type="common">Mycoplasma penetrans</name>
    <dbReference type="NCBI Taxonomy" id="272633"/>
    <lineage>
        <taxon>Bacteria</taxon>
        <taxon>Bacillati</taxon>
        <taxon>Mycoplasmatota</taxon>
        <taxon>Mycoplasmoidales</taxon>
        <taxon>Mycoplasmoidaceae</taxon>
        <taxon>Malacoplasma</taxon>
    </lineage>
</organism>
<dbReference type="SUPFAM" id="SSF81338">
    <property type="entry name" value="Aquaporin-like"/>
    <property type="match status" value="1"/>
</dbReference>
<evidence type="ECO:0000256" key="2">
    <source>
        <dbReference type="ARBA" id="ARBA00006175"/>
    </source>
</evidence>
<evidence type="ECO:0000313" key="9">
    <source>
        <dbReference type="EMBL" id="BAC44428.1"/>
    </source>
</evidence>
<evidence type="ECO:0000256" key="3">
    <source>
        <dbReference type="ARBA" id="ARBA00022448"/>
    </source>
</evidence>